<accession>A0AA40AG45</accession>
<feature type="compositionally biased region" description="Polar residues" evidence="1">
    <location>
        <begin position="36"/>
        <end position="46"/>
    </location>
</feature>
<comment type="caution">
    <text evidence="2">The sequence shown here is derived from an EMBL/GenBank/DDBJ whole genome shotgun (WGS) entry which is preliminary data.</text>
</comment>
<reference evidence="2" key="1">
    <citation type="submission" date="2023-06" db="EMBL/GenBank/DDBJ databases">
        <title>Genome-scale phylogeny and comparative genomics of the fungal order Sordariales.</title>
        <authorList>
            <consortium name="Lawrence Berkeley National Laboratory"/>
            <person name="Hensen N."/>
            <person name="Bonometti L."/>
            <person name="Westerberg I."/>
            <person name="Brannstrom I.O."/>
            <person name="Guillou S."/>
            <person name="Cros-Aarteil S."/>
            <person name="Calhoun S."/>
            <person name="Haridas S."/>
            <person name="Kuo A."/>
            <person name="Mondo S."/>
            <person name="Pangilinan J."/>
            <person name="Riley R."/>
            <person name="Labutti K."/>
            <person name="Andreopoulos B."/>
            <person name="Lipzen A."/>
            <person name="Chen C."/>
            <person name="Yanf M."/>
            <person name="Daum C."/>
            <person name="Ng V."/>
            <person name="Clum A."/>
            <person name="Steindorff A."/>
            <person name="Ohm R."/>
            <person name="Martin F."/>
            <person name="Silar P."/>
            <person name="Natvig D."/>
            <person name="Lalanne C."/>
            <person name="Gautier V."/>
            <person name="Ament-Velasquez S.L."/>
            <person name="Kruys A."/>
            <person name="Hutchinson M.I."/>
            <person name="Powell A.J."/>
            <person name="Barry K."/>
            <person name="Miller A.N."/>
            <person name="Grigoriev I.V."/>
            <person name="Debuchy R."/>
            <person name="Gladieux P."/>
            <person name="Thoren M.H."/>
            <person name="Johannesson H."/>
        </authorList>
    </citation>
    <scope>NUCLEOTIDE SEQUENCE</scope>
    <source>
        <strain evidence="2">SMH4607-1</strain>
    </source>
</reference>
<feature type="region of interest" description="Disordered" evidence="1">
    <location>
        <begin position="64"/>
        <end position="108"/>
    </location>
</feature>
<gene>
    <name evidence="2" type="ORF">B0H67DRAFT_580065</name>
</gene>
<evidence type="ECO:0000313" key="2">
    <source>
        <dbReference type="EMBL" id="KAK0715138.1"/>
    </source>
</evidence>
<protein>
    <submittedName>
        <fullName evidence="2">Uncharacterized protein</fullName>
    </submittedName>
</protein>
<dbReference type="Proteomes" id="UP001172102">
    <property type="component" value="Unassembled WGS sequence"/>
</dbReference>
<dbReference type="EMBL" id="JAUKUA010000004">
    <property type="protein sequence ID" value="KAK0715138.1"/>
    <property type="molecule type" value="Genomic_DNA"/>
</dbReference>
<keyword evidence="3" id="KW-1185">Reference proteome</keyword>
<proteinExistence type="predicted"/>
<dbReference type="AlphaFoldDB" id="A0AA40AG45"/>
<sequence>MTQPRSPKSLLDAIESTGRVAILSTATAGTFGPDLQSHSKSRPNSLSQIPYASLTAFDIGDVTNGPIHPTQGVPARLSALSWSSKREEKPEDPLPSQSSGKAWTRDMAPPTKSLATLADLKGQSMLAFQLRTKYPREIAFLTREPCRWQPTPHIALSALCGALGDPPPGVTAQ</sequence>
<name>A0AA40AG45_9PEZI</name>
<evidence type="ECO:0000313" key="3">
    <source>
        <dbReference type="Proteomes" id="UP001172102"/>
    </source>
</evidence>
<evidence type="ECO:0000256" key="1">
    <source>
        <dbReference type="SAM" id="MobiDB-lite"/>
    </source>
</evidence>
<feature type="region of interest" description="Disordered" evidence="1">
    <location>
        <begin position="27"/>
        <end position="46"/>
    </location>
</feature>
<organism evidence="2 3">
    <name type="scientific">Lasiosphaeris hirsuta</name>
    <dbReference type="NCBI Taxonomy" id="260670"/>
    <lineage>
        <taxon>Eukaryota</taxon>
        <taxon>Fungi</taxon>
        <taxon>Dikarya</taxon>
        <taxon>Ascomycota</taxon>
        <taxon>Pezizomycotina</taxon>
        <taxon>Sordariomycetes</taxon>
        <taxon>Sordariomycetidae</taxon>
        <taxon>Sordariales</taxon>
        <taxon>Lasiosphaeriaceae</taxon>
        <taxon>Lasiosphaeris</taxon>
    </lineage>
</organism>